<evidence type="ECO:0000313" key="6">
    <source>
        <dbReference type="EMBL" id="VEH73570.1"/>
    </source>
</evidence>
<feature type="binding site" evidence="4">
    <location>
        <position position="227"/>
    </location>
    <ligand>
        <name>1D-myo-inositol 2-(L-cysteinylamino)-2-deoxy-alpha-D-glucopyranoside</name>
        <dbReference type="ChEBI" id="CHEBI:58887"/>
    </ligand>
</feature>
<evidence type="ECO:0000256" key="4">
    <source>
        <dbReference type="HAMAP-Rule" id="MF_01698"/>
    </source>
</evidence>
<dbReference type="InterPro" id="IPR000182">
    <property type="entry name" value="GNAT_dom"/>
</dbReference>
<name>A0ABY6TFD7_9CORY</name>
<comment type="function">
    <text evidence="4">Catalyzes the transfer of acetyl from acetyl-CoA to desacetylmycothiol (Cys-GlcN-Ins) to form mycothiol.</text>
</comment>
<keyword evidence="3 4" id="KW-0012">Acyltransferase</keyword>
<feature type="binding site" evidence="4">
    <location>
        <position position="183"/>
    </location>
    <ligand>
        <name>1D-myo-inositol 2-(L-cysteinylamino)-2-deoxy-alpha-D-glucopyranoside</name>
        <dbReference type="ChEBI" id="CHEBI:58887"/>
    </ligand>
</feature>
<gene>
    <name evidence="4 6" type="primary">mshD</name>
    <name evidence="6" type="ORF">NCTC934_01886</name>
</gene>
<comment type="similarity">
    <text evidence="4">Belongs to the acetyltransferase family. MshD subfamily.</text>
</comment>
<organism evidence="6 7">
    <name type="scientific">Corynebacterium segmentosum</name>
    <dbReference type="NCBI Taxonomy" id="43990"/>
    <lineage>
        <taxon>Bacteria</taxon>
        <taxon>Bacillati</taxon>
        <taxon>Actinomycetota</taxon>
        <taxon>Actinomycetes</taxon>
        <taxon>Mycobacteriales</taxon>
        <taxon>Corynebacteriaceae</taxon>
        <taxon>Corynebacterium</taxon>
    </lineage>
</organism>
<feature type="binding site" evidence="4">
    <location>
        <begin position="281"/>
        <end position="286"/>
    </location>
    <ligand>
        <name>acetyl-CoA</name>
        <dbReference type="ChEBI" id="CHEBI:57288"/>
        <label>2</label>
    </ligand>
</feature>
<dbReference type="PIRSF" id="PIRSF021524">
    <property type="entry name" value="MSH_acetyltransferase"/>
    <property type="match status" value="1"/>
</dbReference>
<dbReference type="Gene3D" id="3.40.630.30">
    <property type="match status" value="1"/>
</dbReference>
<dbReference type="EMBL" id="LR134408">
    <property type="protein sequence ID" value="VEH73570.1"/>
    <property type="molecule type" value="Genomic_DNA"/>
</dbReference>
<dbReference type="NCBIfam" id="TIGR03448">
    <property type="entry name" value="mycothiol_MshD"/>
    <property type="match status" value="1"/>
</dbReference>
<comment type="caution">
    <text evidence="4">Lacks conserved residue(s) required for the propagation of feature annotation.</text>
</comment>
<feature type="binding site" evidence="4">
    <location>
        <begin position="76"/>
        <end position="78"/>
    </location>
    <ligand>
        <name>acetyl-CoA</name>
        <dbReference type="ChEBI" id="CHEBI:57288"/>
        <label>1</label>
    </ligand>
</feature>
<keyword evidence="1 4" id="KW-0808">Transferase</keyword>
<dbReference type="HAMAP" id="MF_01698">
    <property type="entry name" value="MshD"/>
    <property type="match status" value="1"/>
</dbReference>
<dbReference type="CDD" id="cd04301">
    <property type="entry name" value="NAT_SF"/>
    <property type="match status" value="2"/>
</dbReference>
<proteinExistence type="inferred from homology"/>
<dbReference type="Pfam" id="PF13508">
    <property type="entry name" value="Acetyltransf_7"/>
    <property type="match status" value="1"/>
</dbReference>
<dbReference type="InterPro" id="IPR017813">
    <property type="entry name" value="Mycothiol_AcTrfase"/>
</dbReference>
<evidence type="ECO:0000313" key="7">
    <source>
        <dbReference type="Proteomes" id="UP000280707"/>
    </source>
</evidence>
<dbReference type="Proteomes" id="UP000280707">
    <property type="component" value="Chromosome"/>
</dbReference>
<dbReference type="InterPro" id="IPR050276">
    <property type="entry name" value="MshD_Acetyltransferase"/>
</dbReference>
<dbReference type="EC" id="2.3.1.189" evidence="4"/>
<dbReference type="InterPro" id="IPR016181">
    <property type="entry name" value="Acyl_CoA_acyltransferase"/>
</dbReference>
<feature type="domain" description="N-acetyltransferase" evidence="5">
    <location>
        <begin position="164"/>
        <end position="303"/>
    </location>
</feature>
<dbReference type="SUPFAM" id="SSF55729">
    <property type="entry name" value="Acyl-CoA N-acyltransferases (Nat)"/>
    <property type="match status" value="2"/>
</dbReference>
<feature type="binding site" evidence="4">
    <location>
        <position position="39"/>
    </location>
    <ligand>
        <name>1D-myo-inositol 2-(L-cysteinylamino)-2-deoxy-alpha-D-glucopyranoside</name>
        <dbReference type="ChEBI" id="CHEBI:58887"/>
    </ligand>
</feature>
<reference evidence="6 7" key="1">
    <citation type="submission" date="2018-12" db="EMBL/GenBank/DDBJ databases">
        <authorList>
            <consortium name="Pathogen Informatics"/>
        </authorList>
    </citation>
    <scope>NUCLEOTIDE SEQUENCE [LARGE SCALE GENOMIC DNA]</scope>
    <source>
        <strain evidence="6 7">NCTC934</strain>
    </source>
</reference>
<evidence type="ECO:0000256" key="1">
    <source>
        <dbReference type="ARBA" id="ARBA00022679"/>
    </source>
</evidence>
<feature type="binding site" evidence="4">
    <location>
        <position position="276"/>
    </location>
    <ligand>
        <name>1D-myo-inositol 2-(L-cysteinylamino)-2-deoxy-alpha-D-glucopyranoside</name>
        <dbReference type="ChEBI" id="CHEBI:58887"/>
    </ligand>
</feature>
<sequence length="303" mass="33801">MGTMNITEENLPASPELAGTLEELAAHAEKTDGIAPLSEQFLNGLRDERLHHKHLVAWLDGEPIGVSSREDSTAELFIAPDYRGKGYGTALYDATANATTNLETWAHGNGKPAQALANSRDLKVTRTLVVMGIEGSDLDSAAHVGELPLQAANYSEAVDKWGKDTVENEWLRVNNEAFNWHPEQGGWDLERLHRGMEAEWFDPKDVLFFWDEKEQGHPTLAGFHWTKWHEEEDSGFGEVYVVGLAEAYRGQKLGGPLLQIGLRRMVEKGAQRVILYVEADNEPALKAYKRLGFSVDEEHVVWG</sequence>
<protein>
    <recommendedName>
        <fullName evidence="4">Mycothiol acetyltransferase</fullName>
        <shortName evidence="4">MSH acetyltransferase</shortName>
        <ecNumber evidence="4">2.3.1.189</ecNumber>
    </recommendedName>
    <alternativeName>
        <fullName evidence="4">Mycothiol synthase</fullName>
    </alternativeName>
</protein>
<feature type="binding site" evidence="4">
    <location>
        <position position="238"/>
    </location>
    <ligand>
        <name>1D-myo-inositol 2-(L-cysteinylamino)-2-deoxy-alpha-D-glucopyranoside</name>
        <dbReference type="ChEBI" id="CHEBI:58887"/>
    </ligand>
</feature>
<feature type="binding site" evidence="4">
    <location>
        <begin position="242"/>
        <end position="244"/>
    </location>
    <ligand>
        <name>acetyl-CoA</name>
        <dbReference type="ChEBI" id="CHEBI:57288"/>
        <label>2</label>
    </ligand>
</feature>
<comment type="catalytic activity">
    <reaction evidence="4">
        <text>1D-myo-inositol 2-(L-cysteinylamino)-2-deoxy-alpha-D-glucopyranoside + acetyl-CoA = mycothiol + CoA + H(+)</text>
        <dbReference type="Rhea" id="RHEA:26172"/>
        <dbReference type="ChEBI" id="CHEBI:15378"/>
        <dbReference type="ChEBI" id="CHEBI:16768"/>
        <dbReference type="ChEBI" id="CHEBI:57287"/>
        <dbReference type="ChEBI" id="CHEBI:57288"/>
        <dbReference type="ChEBI" id="CHEBI:58887"/>
        <dbReference type="EC" id="2.3.1.189"/>
    </reaction>
</comment>
<dbReference type="GO" id="GO:0035447">
    <property type="term" value="F:mycothiol synthase activity"/>
    <property type="evidence" value="ECO:0007669"/>
    <property type="project" value="UniProtKB-EC"/>
</dbReference>
<feature type="domain" description="N-acetyltransferase" evidence="5">
    <location>
        <begin position="4"/>
        <end position="150"/>
    </location>
</feature>
<dbReference type="PROSITE" id="PS51186">
    <property type="entry name" value="GNAT"/>
    <property type="match status" value="2"/>
</dbReference>
<evidence type="ECO:0000256" key="2">
    <source>
        <dbReference type="ARBA" id="ARBA00022737"/>
    </source>
</evidence>
<keyword evidence="7" id="KW-1185">Reference proteome</keyword>
<dbReference type="Pfam" id="PF00583">
    <property type="entry name" value="Acetyltransf_1"/>
    <property type="match status" value="1"/>
</dbReference>
<dbReference type="PANTHER" id="PTHR43617:SF31">
    <property type="entry name" value="MYCOTHIOL ACETYLTRANSFERASE"/>
    <property type="match status" value="1"/>
</dbReference>
<keyword evidence="2 4" id="KW-0677">Repeat</keyword>
<dbReference type="PANTHER" id="PTHR43617">
    <property type="entry name" value="L-AMINO ACID N-ACETYLTRANSFERASE"/>
    <property type="match status" value="1"/>
</dbReference>
<comment type="subunit">
    <text evidence="4">Monomer.</text>
</comment>
<evidence type="ECO:0000259" key="5">
    <source>
        <dbReference type="PROSITE" id="PS51186"/>
    </source>
</evidence>
<evidence type="ECO:0000256" key="3">
    <source>
        <dbReference type="ARBA" id="ARBA00023315"/>
    </source>
</evidence>
<accession>A0ABY6TFD7</accession>